<dbReference type="Proteomes" id="UP000305238">
    <property type="component" value="Unassembled WGS sequence"/>
</dbReference>
<evidence type="ECO:0000313" key="3">
    <source>
        <dbReference type="EMBL" id="TMR28341.1"/>
    </source>
</evidence>
<feature type="region of interest" description="Disordered" evidence="1">
    <location>
        <begin position="296"/>
        <end position="315"/>
    </location>
</feature>
<evidence type="ECO:0000256" key="1">
    <source>
        <dbReference type="SAM" id="MobiDB-lite"/>
    </source>
</evidence>
<dbReference type="AlphaFoldDB" id="A0A5S4G7E3"/>
<keyword evidence="4" id="KW-1185">Reference proteome</keyword>
<dbReference type="RefSeq" id="WP_138641285.1">
    <property type="nucleotide sequence ID" value="NZ_JASWDG010000038.1"/>
</dbReference>
<dbReference type="SUPFAM" id="SSF56747">
    <property type="entry name" value="Prim-pol domain"/>
    <property type="match status" value="1"/>
</dbReference>
<reference evidence="3 4" key="1">
    <citation type="submission" date="2019-05" db="EMBL/GenBank/DDBJ databases">
        <title>Draft genome sequence of Actinomadura geliboluensis A8036.</title>
        <authorList>
            <person name="Saricaoglu S."/>
            <person name="Isik K."/>
        </authorList>
    </citation>
    <scope>NUCLEOTIDE SEQUENCE [LARGE SCALE GENOMIC DNA]</scope>
    <source>
        <strain evidence="3 4">A8036</strain>
    </source>
</reference>
<dbReference type="Pfam" id="PF09250">
    <property type="entry name" value="Prim-Pol"/>
    <property type="match status" value="1"/>
</dbReference>
<dbReference type="CDD" id="cd04859">
    <property type="entry name" value="Prim_Pol"/>
    <property type="match status" value="1"/>
</dbReference>
<organism evidence="3 4">
    <name type="scientific">Actinomadura geliboluensis</name>
    <dbReference type="NCBI Taxonomy" id="882440"/>
    <lineage>
        <taxon>Bacteria</taxon>
        <taxon>Bacillati</taxon>
        <taxon>Actinomycetota</taxon>
        <taxon>Actinomycetes</taxon>
        <taxon>Streptosporangiales</taxon>
        <taxon>Thermomonosporaceae</taxon>
        <taxon>Actinomadura</taxon>
    </lineage>
</organism>
<evidence type="ECO:0000259" key="2">
    <source>
        <dbReference type="SMART" id="SM00943"/>
    </source>
</evidence>
<accession>A0A5S4G7E3</accession>
<name>A0A5S4G7E3_9ACTN</name>
<gene>
    <name evidence="3" type="ORF">ETD96_37710</name>
</gene>
<dbReference type="OrthoDB" id="3218228at2"/>
<dbReference type="SMART" id="SM00943">
    <property type="entry name" value="Prim-Pol"/>
    <property type="match status" value="1"/>
</dbReference>
<proteinExistence type="predicted"/>
<protein>
    <submittedName>
        <fullName evidence="3">DNA primase</fullName>
    </submittedName>
</protein>
<feature type="domain" description="DNA primase/polymerase bifunctional N-terminal" evidence="2">
    <location>
        <begin position="26"/>
        <end position="205"/>
    </location>
</feature>
<evidence type="ECO:0000313" key="4">
    <source>
        <dbReference type="Proteomes" id="UP000305238"/>
    </source>
</evidence>
<comment type="caution">
    <text evidence="3">The sequence shown here is derived from an EMBL/GenBank/DDBJ whole genome shotgun (WGS) entry which is preliminary data.</text>
</comment>
<dbReference type="InterPro" id="IPR015330">
    <property type="entry name" value="DNA_primase/pol_bifunc_N"/>
</dbReference>
<dbReference type="EMBL" id="VCKZ01000438">
    <property type="protein sequence ID" value="TMR28341.1"/>
    <property type="molecule type" value="Genomic_DNA"/>
</dbReference>
<sequence>MTEPAPSPARSPVPARPDAATLARYALACAARGWHVFPLTPGDKEPPHGVRWTRTATTDPAVIRQMWARRPYNIGIACGPSRLLVIDLDMPKPGQHPPPEWAAPGVNDGADVFAMVCEQAGQPMPLETFHVRTRRGGSHLYFTAPDGIRLTNTSDDRGNGLGWKVDTRGDGGYVVGPGSFVDLPDGTGTYTPIHTPAPAPLPGWLAERLRPAPLPPQEPVTVRLDPGRRGAYLHKAVTASLDAVAAAPEGRRNATLYGAAVALGQLVAGGALDPDDTEQLLTAAAVRAGLAPMPARRTVRSGFRAGTQRPRSVPA</sequence>